<feature type="transmembrane region" description="Helical" evidence="8">
    <location>
        <begin position="6"/>
        <end position="27"/>
    </location>
</feature>
<dbReference type="Pfam" id="PF09594">
    <property type="entry name" value="GT87"/>
    <property type="match status" value="1"/>
</dbReference>
<keyword evidence="5 8" id="KW-1133">Transmembrane helix</keyword>
<feature type="transmembrane region" description="Helical" evidence="8">
    <location>
        <begin position="255"/>
        <end position="272"/>
    </location>
</feature>
<dbReference type="InterPro" id="IPR018584">
    <property type="entry name" value="GT87"/>
</dbReference>
<evidence type="ECO:0000256" key="7">
    <source>
        <dbReference type="ARBA" id="ARBA00024033"/>
    </source>
</evidence>
<organism evidence="9 10">
    <name type="scientific">Mucilaginibacter pineti</name>
    <dbReference type="NCBI Taxonomy" id="1391627"/>
    <lineage>
        <taxon>Bacteria</taxon>
        <taxon>Pseudomonadati</taxon>
        <taxon>Bacteroidota</taxon>
        <taxon>Sphingobacteriia</taxon>
        <taxon>Sphingobacteriales</taxon>
        <taxon>Sphingobacteriaceae</taxon>
        <taxon>Mucilaginibacter</taxon>
    </lineage>
</organism>
<feature type="transmembrane region" description="Helical" evidence="8">
    <location>
        <begin position="154"/>
        <end position="179"/>
    </location>
</feature>
<evidence type="ECO:0000256" key="3">
    <source>
        <dbReference type="ARBA" id="ARBA00022679"/>
    </source>
</evidence>
<evidence type="ECO:0000256" key="6">
    <source>
        <dbReference type="ARBA" id="ARBA00023136"/>
    </source>
</evidence>
<comment type="similarity">
    <text evidence="7">Belongs to the glycosyltransferase 87 family.</text>
</comment>
<gene>
    <name evidence="9" type="ORF">SAMN05216464_101498</name>
</gene>
<evidence type="ECO:0000256" key="2">
    <source>
        <dbReference type="ARBA" id="ARBA00022475"/>
    </source>
</evidence>
<name>A0A1G6U3F5_9SPHI</name>
<dbReference type="OrthoDB" id="1070018at2"/>
<dbReference type="GO" id="GO:0016758">
    <property type="term" value="F:hexosyltransferase activity"/>
    <property type="evidence" value="ECO:0007669"/>
    <property type="project" value="InterPro"/>
</dbReference>
<dbReference type="EMBL" id="FNAI01000001">
    <property type="protein sequence ID" value="SDD35216.1"/>
    <property type="molecule type" value="Genomic_DNA"/>
</dbReference>
<keyword evidence="2" id="KW-1003">Cell membrane</keyword>
<dbReference type="RefSeq" id="WP_091143676.1">
    <property type="nucleotide sequence ID" value="NZ_FNAI01000001.1"/>
</dbReference>
<feature type="transmembrane region" description="Helical" evidence="8">
    <location>
        <begin position="284"/>
        <end position="316"/>
    </location>
</feature>
<dbReference type="AlphaFoldDB" id="A0A1G6U3F5"/>
<accession>A0A1G6U3F5</accession>
<feature type="transmembrane region" description="Helical" evidence="8">
    <location>
        <begin position="322"/>
        <end position="340"/>
    </location>
</feature>
<evidence type="ECO:0000313" key="10">
    <source>
        <dbReference type="Proteomes" id="UP000199072"/>
    </source>
</evidence>
<sequence length="394" mass="45495">MPVKKIKLNGFQWTCVLYLAVAIYCWAFKYFRHIDNNFLIFRASFYHIKAHVNLYELYPKEYYDVFIYGPLFTVFIAPMSLLPESWGFFLWEIINTVSFLYAVYLLPFTNKVKMLILLFCAVEFANSVHYMQFNPTISAIIILSYILVNKGKDNWATLLIVMGTLMKLYPIAGFAFFVFSKNKGKFIGWTIVWTVVCFCLPAIISGPSFLIQSYHDWFTALTSKNIINESLTSGQDWCVMGVVRRLLQNTAIPNWPFLLGGTIIFAIPLLRFKQYASQKFQLQVLCSALLMVVIFSTGSEHPTFIIATAGAVIYIMMQKKPFTPLNIVFLVLLVVVTGLGPSDAFPRFMRVWMQNYAIKAWPCILIWVKIAYELIIKDFTVDDWLPTYNPKHPI</sequence>
<keyword evidence="10" id="KW-1185">Reference proteome</keyword>
<dbReference type="Proteomes" id="UP000199072">
    <property type="component" value="Unassembled WGS sequence"/>
</dbReference>
<feature type="transmembrane region" description="Helical" evidence="8">
    <location>
        <begin position="65"/>
        <end position="82"/>
    </location>
</feature>
<feature type="transmembrane region" description="Helical" evidence="8">
    <location>
        <begin position="128"/>
        <end position="148"/>
    </location>
</feature>
<evidence type="ECO:0008006" key="11">
    <source>
        <dbReference type="Google" id="ProtNLM"/>
    </source>
</evidence>
<feature type="transmembrane region" description="Helical" evidence="8">
    <location>
        <begin position="88"/>
        <end position="107"/>
    </location>
</feature>
<evidence type="ECO:0000256" key="5">
    <source>
        <dbReference type="ARBA" id="ARBA00022989"/>
    </source>
</evidence>
<protein>
    <recommendedName>
        <fullName evidence="11">DUF2029 domain-containing protein</fullName>
    </recommendedName>
</protein>
<keyword evidence="4 8" id="KW-0812">Transmembrane</keyword>
<keyword evidence="3" id="KW-0808">Transferase</keyword>
<proteinExistence type="inferred from homology"/>
<comment type="subcellular location">
    <subcellularLocation>
        <location evidence="1">Cell membrane</location>
        <topology evidence="1">Multi-pass membrane protein</topology>
    </subcellularLocation>
</comment>
<feature type="transmembrane region" description="Helical" evidence="8">
    <location>
        <begin position="186"/>
        <end position="204"/>
    </location>
</feature>
<reference evidence="9 10" key="1">
    <citation type="submission" date="2016-10" db="EMBL/GenBank/DDBJ databases">
        <authorList>
            <person name="de Groot N.N."/>
        </authorList>
    </citation>
    <scope>NUCLEOTIDE SEQUENCE [LARGE SCALE GENOMIC DNA]</scope>
    <source>
        <strain evidence="9 10">47C3B</strain>
    </source>
</reference>
<evidence type="ECO:0000256" key="4">
    <source>
        <dbReference type="ARBA" id="ARBA00022692"/>
    </source>
</evidence>
<evidence type="ECO:0000313" key="9">
    <source>
        <dbReference type="EMBL" id="SDD35216.1"/>
    </source>
</evidence>
<keyword evidence="6 8" id="KW-0472">Membrane</keyword>
<evidence type="ECO:0000256" key="8">
    <source>
        <dbReference type="SAM" id="Phobius"/>
    </source>
</evidence>
<dbReference type="STRING" id="1391627.SAMN05216464_101498"/>
<dbReference type="GO" id="GO:0005886">
    <property type="term" value="C:plasma membrane"/>
    <property type="evidence" value="ECO:0007669"/>
    <property type="project" value="UniProtKB-SubCell"/>
</dbReference>
<evidence type="ECO:0000256" key="1">
    <source>
        <dbReference type="ARBA" id="ARBA00004651"/>
    </source>
</evidence>